<dbReference type="GO" id="GO:0004725">
    <property type="term" value="F:protein tyrosine phosphatase activity"/>
    <property type="evidence" value="ECO:0007669"/>
    <property type="project" value="UniProtKB-EC"/>
</dbReference>
<dbReference type="InterPro" id="IPR023485">
    <property type="entry name" value="Ptyr_pPase"/>
</dbReference>
<feature type="domain" description="Phosphotyrosine protein phosphatase I" evidence="6">
    <location>
        <begin position="5"/>
        <end position="152"/>
    </location>
</feature>
<keyword evidence="4" id="KW-0904">Protein phosphatase</keyword>
<protein>
    <recommendedName>
        <fullName evidence="2">protein-tyrosine-phosphatase</fullName>
        <ecNumber evidence="2">3.1.3.48</ecNumber>
    </recommendedName>
</protein>
<dbReference type="EC" id="3.1.3.48" evidence="2"/>
<feature type="active site" evidence="5">
    <location>
        <position position="17"/>
    </location>
</feature>
<dbReference type="Pfam" id="PF01451">
    <property type="entry name" value="LMWPc"/>
    <property type="match status" value="1"/>
</dbReference>
<feature type="active site" description="Nucleophile" evidence="5">
    <location>
        <position position="11"/>
    </location>
</feature>
<name>A0A844YD94_9SPHN</name>
<dbReference type="RefSeq" id="WP_160669928.1">
    <property type="nucleotide sequence ID" value="NZ_WTYN01000001.1"/>
</dbReference>
<evidence type="ECO:0000256" key="3">
    <source>
        <dbReference type="ARBA" id="ARBA00022801"/>
    </source>
</evidence>
<dbReference type="InterPro" id="IPR036196">
    <property type="entry name" value="Ptyr_pPase_sf"/>
</dbReference>
<dbReference type="InterPro" id="IPR017867">
    <property type="entry name" value="Tyr_phospatase_low_mol_wt"/>
</dbReference>
<gene>
    <name evidence="7" type="ORF">GRI48_00660</name>
</gene>
<dbReference type="Proteomes" id="UP000445582">
    <property type="component" value="Unassembled WGS sequence"/>
</dbReference>
<accession>A0A844YD94</accession>
<dbReference type="PANTHER" id="PTHR11717:SF7">
    <property type="entry name" value="LOW MOLECULAR WEIGHT PHOSPHOTYROSINE PROTEIN PHOSPHATASE"/>
    <property type="match status" value="1"/>
</dbReference>
<evidence type="ECO:0000256" key="5">
    <source>
        <dbReference type="PIRSR" id="PIRSR617867-1"/>
    </source>
</evidence>
<dbReference type="OrthoDB" id="9784339at2"/>
<keyword evidence="8" id="KW-1185">Reference proteome</keyword>
<evidence type="ECO:0000313" key="7">
    <source>
        <dbReference type="EMBL" id="MXO61515.1"/>
    </source>
</evidence>
<keyword evidence="3" id="KW-0378">Hydrolase</keyword>
<dbReference type="PANTHER" id="PTHR11717">
    <property type="entry name" value="LOW MOLECULAR WEIGHT PROTEIN TYROSINE PHOSPHATASE"/>
    <property type="match status" value="1"/>
</dbReference>
<dbReference type="Gene3D" id="3.40.50.2300">
    <property type="match status" value="1"/>
</dbReference>
<dbReference type="SMART" id="SM00226">
    <property type="entry name" value="LMWPc"/>
    <property type="match status" value="1"/>
</dbReference>
<dbReference type="AlphaFoldDB" id="A0A844YD94"/>
<dbReference type="SUPFAM" id="SSF52788">
    <property type="entry name" value="Phosphotyrosine protein phosphatases I"/>
    <property type="match status" value="1"/>
</dbReference>
<proteinExistence type="inferred from homology"/>
<organism evidence="7 8">
    <name type="scientific">Qipengyuania oceanensis</name>
    <dbReference type="NCBI Taxonomy" id="1463597"/>
    <lineage>
        <taxon>Bacteria</taxon>
        <taxon>Pseudomonadati</taxon>
        <taxon>Pseudomonadota</taxon>
        <taxon>Alphaproteobacteria</taxon>
        <taxon>Sphingomonadales</taxon>
        <taxon>Erythrobacteraceae</taxon>
        <taxon>Qipengyuania</taxon>
    </lineage>
</organism>
<evidence type="ECO:0000313" key="8">
    <source>
        <dbReference type="Proteomes" id="UP000445582"/>
    </source>
</evidence>
<evidence type="ECO:0000259" key="6">
    <source>
        <dbReference type="SMART" id="SM00226"/>
    </source>
</evidence>
<evidence type="ECO:0000256" key="2">
    <source>
        <dbReference type="ARBA" id="ARBA00013064"/>
    </source>
</evidence>
<dbReference type="InterPro" id="IPR050438">
    <property type="entry name" value="LMW_PTPase"/>
</dbReference>
<dbReference type="CDD" id="cd16343">
    <property type="entry name" value="LMWPTP"/>
    <property type="match status" value="1"/>
</dbReference>
<dbReference type="PRINTS" id="PR00719">
    <property type="entry name" value="LMWPTPASE"/>
</dbReference>
<comment type="similarity">
    <text evidence="1">Belongs to the low molecular weight phosphotyrosine protein phosphatase family.</text>
</comment>
<evidence type="ECO:0000256" key="1">
    <source>
        <dbReference type="ARBA" id="ARBA00011063"/>
    </source>
</evidence>
<evidence type="ECO:0000256" key="4">
    <source>
        <dbReference type="ARBA" id="ARBA00022912"/>
    </source>
</evidence>
<comment type="caution">
    <text evidence="7">The sequence shown here is derived from an EMBL/GenBank/DDBJ whole genome shotgun (WGS) entry which is preliminary data.</text>
</comment>
<dbReference type="EMBL" id="WTYN01000001">
    <property type="protein sequence ID" value="MXO61515.1"/>
    <property type="molecule type" value="Genomic_DNA"/>
</dbReference>
<sequence>MSQPPAILFVCLGNICRSPLAEAAFRAEAERAGLDADCDSAGTAAYHVGKAPDPRSIATAAEHGIDIRHYEARQVQTRDFARFTHVLAMDHRNLEDLKTLAPGDTTARIGLLMDVVPGREGASIADPYYGGEENFLDTWDDARTAAKALVAKLLAEA</sequence>
<feature type="active site" description="Proton donor" evidence="5">
    <location>
        <position position="126"/>
    </location>
</feature>
<reference evidence="7 8" key="1">
    <citation type="submission" date="2019-12" db="EMBL/GenBank/DDBJ databases">
        <title>Genomic-based taxomic classification of the family Erythrobacteraceae.</title>
        <authorList>
            <person name="Xu L."/>
        </authorList>
    </citation>
    <scope>NUCLEOTIDE SEQUENCE [LARGE SCALE GENOMIC DNA]</scope>
    <source>
        <strain evidence="7 8">MCCC 1A09965</strain>
    </source>
</reference>